<dbReference type="EMBL" id="CM000134">
    <property type="protein sequence ID" value="EAZ09823.1"/>
    <property type="molecule type" value="Genomic_DNA"/>
</dbReference>
<keyword evidence="2" id="KW-1185">Reference proteome</keyword>
<evidence type="ECO:0000313" key="1">
    <source>
        <dbReference type="EMBL" id="EAZ09823.1"/>
    </source>
</evidence>
<proteinExistence type="predicted"/>
<evidence type="ECO:0000313" key="2">
    <source>
        <dbReference type="Proteomes" id="UP000007015"/>
    </source>
</evidence>
<dbReference type="HOGENOM" id="CLU_1621724_0_0_1"/>
<dbReference type="Proteomes" id="UP000007015">
    <property type="component" value="Chromosome 9"/>
</dbReference>
<protein>
    <submittedName>
        <fullName evidence="1">Uncharacterized protein</fullName>
    </submittedName>
</protein>
<sequence>MAPTQLVDRCGGGAPASRCCEPVIACDGGVRGGAGAMGEVTHEMGCGRRRDCRCDGALGYAWGDDGGTDAPASGFGAHDWWFIRDGGLVTLPPPPPQDEFVMMMQPMIAFHLIDMVLQPQQAGPMMPLLAQPPLAMALLYSSFNIWTTLVRSNTPPPLYFTLAT</sequence>
<dbReference type="Gramene" id="BGIOSGA031122-TA">
    <property type="protein sequence ID" value="BGIOSGA031122-PA"/>
    <property type="gene ID" value="BGIOSGA031122"/>
</dbReference>
<reference evidence="1 2" key="1">
    <citation type="journal article" date="2005" name="PLoS Biol.">
        <title>The genomes of Oryza sativa: a history of duplications.</title>
        <authorList>
            <person name="Yu J."/>
            <person name="Wang J."/>
            <person name="Lin W."/>
            <person name="Li S."/>
            <person name="Li H."/>
            <person name="Zhou J."/>
            <person name="Ni P."/>
            <person name="Dong W."/>
            <person name="Hu S."/>
            <person name="Zeng C."/>
            <person name="Zhang J."/>
            <person name="Zhang Y."/>
            <person name="Li R."/>
            <person name="Xu Z."/>
            <person name="Li S."/>
            <person name="Li X."/>
            <person name="Zheng H."/>
            <person name="Cong L."/>
            <person name="Lin L."/>
            <person name="Yin J."/>
            <person name="Geng J."/>
            <person name="Li G."/>
            <person name="Shi J."/>
            <person name="Liu J."/>
            <person name="Lv H."/>
            <person name="Li J."/>
            <person name="Wang J."/>
            <person name="Deng Y."/>
            <person name="Ran L."/>
            <person name="Shi X."/>
            <person name="Wang X."/>
            <person name="Wu Q."/>
            <person name="Li C."/>
            <person name="Ren X."/>
            <person name="Wang J."/>
            <person name="Wang X."/>
            <person name="Li D."/>
            <person name="Liu D."/>
            <person name="Zhang X."/>
            <person name="Ji Z."/>
            <person name="Zhao W."/>
            <person name="Sun Y."/>
            <person name="Zhang Z."/>
            <person name="Bao J."/>
            <person name="Han Y."/>
            <person name="Dong L."/>
            <person name="Ji J."/>
            <person name="Chen P."/>
            <person name="Wu S."/>
            <person name="Liu J."/>
            <person name="Xiao Y."/>
            <person name="Bu D."/>
            <person name="Tan J."/>
            <person name="Yang L."/>
            <person name="Ye C."/>
            <person name="Zhang J."/>
            <person name="Xu J."/>
            <person name="Zhou Y."/>
            <person name="Yu Y."/>
            <person name="Zhang B."/>
            <person name="Zhuang S."/>
            <person name="Wei H."/>
            <person name="Liu B."/>
            <person name="Lei M."/>
            <person name="Yu H."/>
            <person name="Li Y."/>
            <person name="Xu H."/>
            <person name="Wei S."/>
            <person name="He X."/>
            <person name="Fang L."/>
            <person name="Zhang Z."/>
            <person name="Zhang Y."/>
            <person name="Huang X."/>
            <person name="Su Z."/>
            <person name="Tong W."/>
            <person name="Li J."/>
            <person name="Tong Z."/>
            <person name="Li S."/>
            <person name="Ye J."/>
            <person name="Wang L."/>
            <person name="Fang L."/>
            <person name="Lei T."/>
            <person name="Chen C."/>
            <person name="Chen H."/>
            <person name="Xu Z."/>
            <person name="Li H."/>
            <person name="Huang H."/>
            <person name="Zhang F."/>
            <person name="Xu H."/>
            <person name="Li N."/>
            <person name="Zhao C."/>
            <person name="Li S."/>
            <person name="Dong L."/>
            <person name="Huang Y."/>
            <person name="Li L."/>
            <person name="Xi Y."/>
            <person name="Qi Q."/>
            <person name="Li W."/>
            <person name="Zhang B."/>
            <person name="Hu W."/>
            <person name="Zhang Y."/>
            <person name="Tian X."/>
            <person name="Jiao Y."/>
            <person name="Liang X."/>
            <person name="Jin J."/>
            <person name="Gao L."/>
            <person name="Zheng W."/>
            <person name="Hao B."/>
            <person name="Liu S."/>
            <person name="Wang W."/>
            <person name="Yuan L."/>
            <person name="Cao M."/>
            <person name="McDermott J."/>
            <person name="Samudrala R."/>
            <person name="Wang J."/>
            <person name="Wong G.K."/>
            <person name="Yang H."/>
        </authorList>
    </citation>
    <scope>NUCLEOTIDE SEQUENCE [LARGE SCALE GENOMIC DNA]</scope>
    <source>
        <strain evidence="2">cv. 93-11</strain>
    </source>
</reference>
<name>A2Z3B2_ORYSI</name>
<dbReference type="AlphaFoldDB" id="A2Z3B2"/>
<accession>A2Z3B2</accession>
<organism evidence="1 2">
    <name type="scientific">Oryza sativa subsp. indica</name>
    <name type="common">Rice</name>
    <dbReference type="NCBI Taxonomy" id="39946"/>
    <lineage>
        <taxon>Eukaryota</taxon>
        <taxon>Viridiplantae</taxon>
        <taxon>Streptophyta</taxon>
        <taxon>Embryophyta</taxon>
        <taxon>Tracheophyta</taxon>
        <taxon>Spermatophyta</taxon>
        <taxon>Magnoliopsida</taxon>
        <taxon>Liliopsida</taxon>
        <taxon>Poales</taxon>
        <taxon>Poaceae</taxon>
        <taxon>BOP clade</taxon>
        <taxon>Oryzoideae</taxon>
        <taxon>Oryzeae</taxon>
        <taxon>Oryzinae</taxon>
        <taxon>Oryza</taxon>
        <taxon>Oryza sativa</taxon>
    </lineage>
</organism>
<gene>
    <name evidence="1" type="ORF">OsI_32113</name>
</gene>